<dbReference type="Proteomes" id="UP001501257">
    <property type="component" value="Unassembled WGS sequence"/>
</dbReference>
<comment type="caution">
    <text evidence="1">The sequence shown here is derived from an EMBL/GenBank/DDBJ whole genome shotgun (WGS) entry which is preliminary data.</text>
</comment>
<accession>A0ABP9TQG9</accession>
<evidence type="ECO:0000313" key="2">
    <source>
        <dbReference type="Proteomes" id="UP001501257"/>
    </source>
</evidence>
<evidence type="ECO:0000313" key="1">
    <source>
        <dbReference type="EMBL" id="GAA5227998.1"/>
    </source>
</evidence>
<sequence>MGQHLSEGTYFEEYVEDRGGVLAQVLHVVDERVVCVLGVEQHVVGAPASAFLLHPGRQLFADEVKEKLQSDQSGHPLRMPGYRIAWSTQAKDWAREHRPVVACVVTETAIVGNESATAVIPDLIGKRYLCHAL</sequence>
<organism evidence="1 2">
    <name type="scientific">Paeniglutamicibacter antarcticus</name>
    <dbReference type="NCBI Taxonomy" id="494023"/>
    <lineage>
        <taxon>Bacteria</taxon>
        <taxon>Bacillati</taxon>
        <taxon>Actinomycetota</taxon>
        <taxon>Actinomycetes</taxon>
        <taxon>Micrococcales</taxon>
        <taxon>Micrococcaceae</taxon>
        <taxon>Paeniglutamicibacter</taxon>
    </lineage>
</organism>
<name>A0ABP9TQG9_9MICC</name>
<dbReference type="EMBL" id="BAABLK010000034">
    <property type="protein sequence ID" value="GAA5227998.1"/>
    <property type="molecule type" value="Genomic_DNA"/>
</dbReference>
<keyword evidence="2" id="KW-1185">Reference proteome</keyword>
<reference evidence="2" key="1">
    <citation type="journal article" date="2019" name="Int. J. Syst. Evol. Microbiol.">
        <title>The Global Catalogue of Microorganisms (GCM) 10K type strain sequencing project: providing services to taxonomists for standard genome sequencing and annotation.</title>
        <authorList>
            <consortium name="The Broad Institute Genomics Platform"/>
            <consortium name="The Broad Institute Genome Sequencing Center for Infectious Disease"/>
            <person name="Wu L."/>
            <person name="Ma J."/>
        </authorList>
    </citation>
    <scope>NUCLEOTIDE SEQUENCE [LARGE SCALE GENOMIC DNA]</scope>
    <source>
        <strain evidence="2">JCM 18952</strain>
    </source>
</reference>
<gene>
    <name evidence="1" type="ORF">GCM10025778_25310</name>
</gene>
<protein>
    <submittedName>
        <fullName evidence="1">Uncharacterized protein</fullName>
    </submittedName>
</protein>
<proteinExistence type="predicted"/>